<gene>
    <name evidence="1" type="primary">ydaC</name>
    <name evidence="1" type="ORF">APECO1_498</name>
</gene>
<reference evidence="1 2" key="1">
    <citation type="journal article" date="2007" name="J. Bacteriol.">
        <title>The genome sequence of avian pathogenic Escherichia coli strain O1:K1:H7 shares strong similarities with human extraintestinal pathogenic E. coli genomes.</title>
        <authorList>
            <person name="Johnson T.J."/>
            <person name="Kariyawasam S."/>
            <person name="Wannemuehler Y."/>
            <person name="Mangiamele P."/>
            <person name="Johnson S.J."/>
            <person name="Doetkott C."/>
            <person name="Skyberg J.A."/>
            <person name="Lynne A.M."/>
            <person name="Johnson J.R."/>
            <person name="Nolan L.K."/>
        </authorList>
    </citation>
    <scope>NUCLEOTIDE SEQUENCE [LARGE SCALE GENOMIC DNA]</scope>
    <source>
        <strain evidence="1">APEC O1</strain>
    </source>
</reference>
<proteinExistence type="predicted"/>
<dbReference type="Pfam" id="PF06688">
    <property type="entry name" value="DUF1187"/>
    <property type="match status" value="1"/>
</dbReference>
<accession>A0A0H2YYM3</accession>
<dbReference type="HOGENOM" id="CLU_185969_0_0_6"/>
<evidence type="ECO:0000313" key="2">
    <source>
        <dbReference type="Proteomes" id="UP000008216"/>
    </source>
</evidence>
<name>A0A0H2YYM3_ECOK1</name>
<dbReference type="KEGG" id="ecv:APECO1_498"/>
<organism evidence="1 2">
    <name type="scientific">Escherichia coli O1:K1 / APEC</name>
    <dbReference type="NCBI Taxonomy" id="405955"/>
    <lineage>
        <taxon>Bacteria</taxon>
        <taxon>Pseudomonadati</taxon>
        <taxon>Pseudomonadota</taxon>
        <taxon>Gammaproteobacteria</taxon>
        <taxon>Enterobacterales</taxon>
        <taxon>Enterobacteriaceae</taxon>
        <taxon>Escherichia</taxon>
    </lineage>
</organism>
<dbReference type="AlphaFoldDB" id="A0A0H2YYM3"/>
<dbReference type="Proteomes" id="UP000008216">
    <property type="component" value="Chromosome"/>
</dbReference>
<evidence type="ECO:0008006" key="3">
    <source>
        <dbReference type="Google" id="ProtNLM"/>
    </source>
</evidence>
<protein>
    <recommendedName>
        <fullName evidence="3">GydaC</fullName>
    </recommendedName>
</protein>
<evidence type="ECO:0000313" key="1">
    <source>
        <dbReference type="EMBL" id="ABJ00797.1"/>
    </source>
</evidence>
<dbReference type="NCBIfam" id="NF007283">
    <property type="entry name" value="PRK09750.1"/>
    <property type="match status" value="1"/>
</dbReference>
<keyword evidence="2" id="KW-1185">Reference proteome</keyword>
<dbReference type="EMBL" id="CP000468">
    <property type="protein sequence ID" value="ABJ00797.1"/>
    <property type="molecule type" value="Genomic_DNA"/>
</dbReference>
<sequence length="86" mass="9841">MVEVKKKHSKDGINEPLEIIMEVFMYKITATIEKEGGTPTNWTRYSKSKLTKSECEKMLSGKKEAGVSREQKVKLINFNCEKLQSS</sequence>
<dbReference type="InterPro" id="IPR009572">
    <property type="entry name" value="DUF1187"/>
</dbReference>